<keyword evidence="2" id="KW-0472">Membrane</keyword>
<evidence type="ECO:0000259" key="4">
    <source>
        <dbReference type="PROSITE" id="PS50202"/>
    </source>
</evidence>
<evidence type="ECO:0000256" key="1">
    <source>
        <dbReference type="SAM" id="MobiDB-lite"/>
    </source>
</evidence>
<dbReference type="InterPro" id="IPR000535">
    <property type="entry name" value="MSP_dom"/>
</dbReference>
<dbReference type="PROSITE" id="PS50191">
    <property type="entry name" value="CRAL_TRIO"/>
    <property type="match status" value="1"/>
</dbReference>
<organism evidence="5">
    <name type="scientific">Cacopsylla melanoneura</name>
    <dbReference type="NCBI Taxonomy" id="428564"/>
    <lineage>
        <taxon>Eukaryota</taxon>
        <taxon>Metazoa</taxon>
        <taxon>Ecdysozoa</taxon>
        <taxon>Arthropoda</taxon>
        <taxon>Hexapoda</taxon>
        <taxon>Insecta</taxon>
        <taxon>Pterygota</taxon>
        <taxon>Neoptera</taxon>
        <taxon>Paraneoptera</taxon>
        <taxon>Hemiptera</taxon>
        <taxon>Sternorrhyncha</taxon>
        <taxon>Psylloidea</taxon>
        <taxon>Psyllidae</taxon>
        <taxon>Psyllinae</taxon>
        <taxon>Cacopsylla</taxon>
    </lineage>
</organism>
<dbReference type="Pfam" id="PF00650">
    <property type="entry name" value="CRAL_TRIO"/>
    <property type="match status" value="1"/>
</dbReference>
<protein>
    <submittedName>
        <fullName evidence="5">Motile sperm domain-containing protein 2</fullName>
    </submittedName>
</protein>
<name>A0A8D8R4S4_9HEMI</name>
<evidence type="ECO:0000313" key="5">
    <source>
        <dbReference type="EMBL" id="CAG6642629.1"/>
    </source>
</evidence>
<dbReference type="CDD" id="cd00170">
    <property type="entry name" value="SEC14"/>
    <property type="match status" value="1"/>
</dbReference>
<dbReference type="Gene3D" id="3.40.525.10">
    <property type="entry name" value="CRAL-TRIO lipid binding domain"/>
    <property type="match status" value="1"/>
</dbReference>
<reference evidence="5" key="1">
    <citation type="submission" date="2021-05" db="EMBL/GenBank/DDBJ databases">
        <authorList>
            <person name="Alioto T."/>
            <person name="Alioto T."/>
            <person name="Gomez Garrido J."/>
        </authorList>
    </citation>
    <scope>NUCLEOTIDE SEQUENCE</scope>
</reference>
<keyword evidence="2" id="KW-1133">Transmembrane helix</keyword>
<dbReference type="SMART" id="SM00516">
    <property type="entry name" value="SEC14"/>
    <property type="match status" value="1"/>
</dbReference>
<sequence length="558" mass="62785">MISQDLVSELRRAFYEKLNSEGLTEDHFHKNDIHKISANPNWLTRFLIHHDENVQDALGMLWETLVWRKENNVNDINENTVNMNFIKDGSMFIHSQDIDGKVLLIFKCKTHIKGQKDWEENKRCIIYWFERAERLNKGDKITIFFDMAETGLANMDMEYTKYLIGLCKQYYPNFLNYILIFEMPWVMNATFKLIKSWLPAKAVEKIKFVNKSSLKDFVLAKHALTSWGGEDNYVFVYEPEEAIMSTLIENNGASSVQDDNRKRVHFMDGSPGDVRSNASSSLCSEDIAENQFIVTSVTQLSISPSDCVLFKKEKGGEIVGQICIANKNSKSIAFKIKTTSPEKFRVRPGSGVLSPDEKLSVCVSVQEGVPARDILGDKFLVMSTILNNETEPVSSTDLVVLWKSISSSLVDQHRLKCSLHVSLQFDSIVSLSSSGGGEKQSNGAAWRENELDMLVSGGGAKSFAKQDQATKLDSLYHAVQSLSEGNKQLRKQSKNNQYLLIFTLSLLVLLTGIVFYMLLNENSASHYSSSSPQFISSSASESFPATGNKPSMTLKDEV</sequence>
<dbReference type="PROSITE" id="PS50202">
    <property type="entry name" value="MSP"/>
    <property type="match status" value="1"/>
</dbReference>
<dbReference type="InterPro" id="IPR008962">
    <property type="entry name" value="PapD-like_sf"/>
</dbReference>
<dbReference type="SUPFAM" id="SSF46938">
    <property type="entry name" value="CRAL/TRIO N-terminal domain"/>
    <property type="match status" value="1"/>
</dbReference>
<dbReference type="Pfam" id="PF00635">
    <property type="entry name" value="Motile_Sperm"/>
    <property type="match status" value="1"/>
</dbReference>
<feature type="domain" description="MSP" evidence="4">
    <location>
        <begin position="299"/>
        <end position="420"/>
    </location>
</feature>
<dbReference type="Gene3D" id="2.60.40.10">
    <property type="entry name" value="Immunoglobulins"/>
    <property type="match status" value="1"/>
</dbReference>
<proteinExistence type="predicted"/>
<dbReference type="EMBL" id="HBUF01123452">
    <property type="protein sequence ID" value="CAG6642627.1"/>
    <property type="molecule type" value="Transcribed_RNA"/>
</dbReference>
<dbReference type="PANTHER" id="PTHR46384:SF1">
    <property type="entry name" value="MOTILE SPERM DOMAIN-CONTAINING PROTEIN 2"/>
    <property type="match status" value="1"/>
</dbReference>
<dbReference type="SUPFAM" id="SSF49354">
    <property type="entry name" value="PapD-like"/>
    <property type="match status" value="1"/>
</dbReference>
<feature type="domain" description="CRAL-TRIO" evidence="3">
    <location>
        <begin position="93"/>
        <end position="235"/>
    </location>
</feature>
<dbReference type="EMBL" id="HBUF01123454">
    <property type="protein sequence ID" value="CAG6642631.1"/>
    <property type="molecule type" value="Transcribed_RNA"/>
</dbReference>
<dbReference type="AlphaFoldDB" id="A0A8D8R4S4"/>
<evidence type="ECO:0000259" key="3">
    <source>
        <dbReference type="PROSITE" id="PS50191"/>
    </source>
</evidence>
<accession>A0A8D8R4S4</accession>
<dbReference type="InterPro" id="IPR013783">
    <property type="entry name" value="Ig-like_fold"/>
</dbReference>
<feature type="transmembrane region" description="Helical" evidence="2">
    <location>
        <begin position="498"/>
        <end position="519"/>
    </location>
</feature>
<keyword evidence="2" id="KW-0812">Transmembrane</keyword>
<dbReference type="InterPro" id="IPR053012">
    <property type="entry name" value="ER-organelle_contact"/>
</dbReference>
<dbReference type="GO" id="GO:0012505">
    <property type="term" value="C:endomembrane system"/>
    <property type="evidence" value="ECO:0007669"/>
    <property type="project" value="TreeGrafter"/>
</dbReference>
<dbReference type="InterPro" id="IPR036273">
    <property type="entry name" value="CRAL/TRIO_N_dom_sf"/>
</dbReference>
<dbReference type="InterPro" id="IPR001251">
    <property type="entry name" value="CRAL-TRIO_dom"/>
</dbReference>
<dbReference type="SUPFAM" id="SSF52087">
    <property type="entry name" value="CRAL/TRIO domain"/>
    <property type="match status" value="1"/>
</dbReference>
<dbReference type="EMBL" id="HBUF01123453">
    <property type="protein sequence ID" value="CAG6642629.1"/>
    <property type="molecule type" value="Transcribed_RNA"/>
</dbReference>
<evidence type="ECO:0000256" key="2">
    <source>
        <dbReference type="SAM" id="Phobius"/>
    </source>
</evidence>
<feature type="region of interest" description="Disordered" evidence="1">
    <location>
        <begin position="536"/>
        <end position="558"/>
    </location>
</feature>
<dbReference type="GO" id="GO:0140284">
    <property type="term" value="C:endoplasmic reticulum-endosome membrane contact site"/>
    <property type="evidence" value="ECO:0007669"/>
    <property type="project" value="TreeGrafter"/>
</dbReference>
<dbReference type="PANTHER" id="PTHR46384">
    <property type="entry name" value="MOTILE SPERM DOMAIN-CONTAINING PROTEIN 2"/>
    <property type="match status" value="1"/>
</dbReference>
<dbReference type="InterPro" id="IPR036865">
    <property type="entry name" value="CRAL-TRIO_dom_sf"/>
</dbReference>